<gene>
    <name evidence="3" type="ORF">WMW72_12080</name>
</gene>
<dbReference type="Gene3D" id="3.30.470.30">
    <property type="entry name" value="DNA ligase/mRNA capping enzyme"/>
    <property type="match status" value="1"/>
</dbReference>
<dbReference type="InterPro" id="IPR012310">
    <property type="entry name" value="DNA_ligase_ATP-dep_cent"/>
</dbReference>
<dbReference type="InterPro" id="IPR029710">
    <property type="entry name" value="LIG4"/>
</dbReference>
<evidence type="ECO:0000313" key="4">
    <source>
        <dbReference type="Proteomes" id="UP001469365"/>
    </source>
</evidence>
<feature type="domain" description="ATP-dependent DNA ligase family profile" evidence="2">
    <location>
        <begin position="102"/>
        <end position="212"/>
    </location>
</feature>
<dbReference type="RefSeq" id="WP_341415782.1">
    <property type="nucleotide sequence ID" value="NZ_JBBPCC010000006.1"/>
</dbReference>
<evidence type="ECO:0000313" key="3">
    <source>
        <dbReference type="EMBL" id="MEK8128645.1"/>
    </source>
</evidence>
<dbReference type="PANTHER" id="PTHR45997:SF1">
    <property type="entry name" value="DNA LIGASE 4"/>
    <property type="match status" value="1"/>
</dbReference>
<protein>
    <submittedName>
        <fullName evidence="3">ATP-dependent DNA ligase</fullName>
    </submittedName>
</protein>
<dbReference type="NCBIfam" id="NF005796">
    <property type="entry name" value="PRK07636.1"/>
    <property type="match status" value="1"/>
</dbReference>
<dbReference type="GO" id="GO:0016874">
    <property type="term" value="F:ligase activity"/>
    <property type="evidence" value="ECO:0007669"/>
    <property type="project" value="UniProtKB-KW"/>
</dbReference>
<comment type="caution">
    <text evidence="3">The sequence shown here is derived from an EMBL/GenBank/DDBJ whole genome shotgun (WGS) entry which is preliminary data.</text>
</comment>
<dbReference type="PANTHER" id="PTHR45997">
    <property type="entry name" value="DNA LIGASE 4"/>
    <property type="match status" value="1"/>
</dbReference>
<dbReference type="InterPro" id="IPR012340">
    <property type="entry name" value="NA-bd_OB-fold"/>
</dbReference>
<dbReference type="Pfam" id="PF01068">
    <property type="entry name" value="DNA_ligase_A_M"/>
    <property type="match status" value="1"/>
</dbReference>
<reference evidence="3 4" key="1">
    <citation type="submission" date="2024-04" db="EMBL/GenBank/DDBJ databases">
        <title>draft genome sequnece of Paenibacillus filicis.</title>
        <authorList>
            <person name="Kim D.-U."/>
        </authorList>
    </citation>
    <scope>NUCLEOTIDE SEQUENCE [LARGE SCALE GENOMIC DNA]</scope>
    <source>
        <strain evidence="3 4">KACC14197</strain>
    </source>
</reference>
<organism evidence="3 4">
    <name type="scientific">Paenibacillus filicis</name>
    <dbReference type="NCBI Taxonomy" id="669464"/>
    <lineage>
        <taxon>Bacteria</taxon>
        <taxon>Bacillati</taxon>
        <taxon>Bacillota</taxon>
        <taxon>Bacilli</taxon>
        <taxon>Bacillales</taxon>
        <taxon>Paenibacillaceae</taxon>
        <taxon>Paenibacillus</taxon>
    </lineage>
</organism>
<dbReference type="EMBL" id="JBBPCC010000006">
    <property type="protein sequence ID" value="MEK8128645.1"/>
    <property type="molecule type" value="Genomic_DNA"/>
</dbReference>
<proteinExistence type="predicted"/>
<accession>A0ABU9DIE7</accession>
<sequence>MTMIISPMLLESIQEPFSDDAYVFEPKIDGHRLIIRKQGAEVRLWTRHGNECTRQYPELQDVPIEGDVVLDGEVCCTNESGAIDFESVMDRFQLKKRDKIERHARRRPVNYIVWDILFHGGRDLRGLPLVERRTVLESVFIPGTNMSIVPQIDGRGDDLWRAVTARSMEGMVAKRKTSKYVGRRSADWLKLVNYQYADVYLTGYRKDEFGWLAQVEEGGKLRPAGIIELGVTATHRKAFFSHVSALKTGEDSRFVYLEPRLKATVKFRNWTRNGMLRTPSLVQIKSSS</sequence>
<dbReference type="SUPFAM" id="SSF56091">
    <property type="entry name" value="DNA ligase/mRNA capping enzyme, catalytic domain"/>
    <property type="match status" value="1"/>
</dbReference>
<dbReference type="PROSITE" id="PS50160">
    <property type="entry name" value="DNA_LIGASE_A3"/>
    <property type="match status" value="1"/>
</dbReference>
<dbReference type="Gene3D" id="3.30.1490.70">
    <property type="match status" value="1"/>
</dbReference>
<dbReference type="Proteomes" id="UP001469365">
    <property type="component" value="Unassembled WGS sequence"/>
</dbReference>
<comment type="catalytic activity">
    <reaction evidence="1">
        <text>ATP + (deoxyribonucleotide)n-3'-hydroxyl + 5'-phospho-(deoxyribonucleotide)m = (deoxyribonucleotide)n+m + AMP + diphosphate.</text>
        <dbReference type="EC" id="6.5.1.1"/>
    </reaction>
</comment>
<keyword evidence="4" id="KW-1185">Reference proteome</keyword>
<dbReference type="Gene3D" id="2.40.50.140">
    <property type="entry name" value="Nucleic acid-binding proteins"/>
    <property type="match status" value="1"/>
</dbReference>
<evidence type="ECO:0000256" key="1">
    <source>
        <dbReference type="ARBA" id="ARBA00034003"/>
    </source>
</evidence>
<dbReference type="CDD" id="cd07906">
    <property type="entry name" value="Adenylation_DNA_ligase_LigD_LigC"/>
    <property type="match status" value="1"/>
</dbReference>
<evidence type="ECO:0000259" key="2">
    <source>
        <dbReference type="PROSITE" id="PS50160"/>
    </source>
</evidence>
<keyword evidence="3" id="KW-0436">Ligase</keyword>
<dbReference type="SUPFAM" id="SSF50249">
    <property type="entry name" value="Nucleic acid-binding proteins"/>
    <property type="match status" value="1"/>
</dbReference>
<name>A0ABU9DIE7_9BACL</name>